<protein>
    <recommendedName>
        <fullName evidence="4">Lipoprotein</fullName>
    </recommendedName>
</protein>
<dbReference type="AlphaFoldDB" id="A0A7Y3Z642"/>
<dbReference type="Proteomes" id="UP000572072">
    <property type="component" value="Unassembled WGS sequence"/>
</dbReference>
<sequence>MIYKTIKWMAPVFVMVALMLVGCSHNEPLGESVTNLRMLQTYNPSATQENMGLVPEGVGEKMQQSYDQYVGKDTDELSTRSSKVLEEFN</sequence>
<dbReference type="RefSeq" id="WP_171357089.1">
    <property type="nucleotide sequence ID" value="NZ_VTYN01000003.1"/>
</dbReference>
<reference evidence="2 3" key="1">
    <citation type="submission" date="2019-08" db="EMBL/GenBank/DDBJ databases">
        <title>Draft genome sequencing and comparative genomics of hatchery-associated Vibrios.</title>
        <authorList>
            <person name="Kehlet-Delgado H."/>
            <person name="Mueller R.S."/>
        </authorList>
    </citation>
    <scope>NUCLEOTIDE SEQUENCE [LARGE SCALE GENOMIC DNA]</scope>
    <source>
        <strain evidence="2 3">00-78-3</strain>
    </source>
</reference>
<feature type="signal peptide" evidence="1">
    <location>
        <begin position="1"/>
        <end position="26"/>
    </location>
</feature>
<comment type="caution">
    <text evidence="2">The sequence shown here is derived from an EMBL/GenBank/DDBJ whole genome shotgun (WGS) entry which is preliminary data.</text>
</comment>
<organism evidence="2 3">
    <name type="scientific">Vibrio rotiferianus</name>
    <dbReference type="NCBI Taxonomy" id="190895"/>
    <lineage>
        <taxon>Bacteria</taxon>
        <taxon>Pseudomonadati</taxon>
        <taxon>Pseudomonadota</taxon>
        <taxon>Gammaproteobacteria</taxon>
        <taxon>Vibrionales</taxon>
        <taxon>Vibrionaceae</taxon>
        <taxon>Vibrio</taxon>
    </lineage>
</organism>
<gene>
    <name evidence="2" type="ORF">F0262_03730</name>
</gene>
<name>A0A7Y3Z642_9VIBR</name>
<accession>A0A7Y3Z642</accession>
<evidence type="ECO:0000256" key="1">
    <source>
        <dbReference type="SAM" id="SignalP"/>
    </source>
</evidence>
<keyword evidence="1" id="KW-0732">Signal</keyword>
<dbReference type="EMBL" id="VTYN01000003">
    <property type="protein sequence ID" value="NOH47164.1"/>
    <property type="molecule type" value="Genomic_DNA"/>
</dbReference>
<proteinExistence type="predicted"/>
<evidence type="ECO:0000313" key="2">
    <source>
        <dbReference type="EMBL" id="NOH47164.1"/>
    </source>
</evidence>
<evidence type="ECO:0000313" key="3">
    <source>
        <dbReference type="Proteomes" id="UP000572072"/>
    </source>
</evidence>
<dbReference type="PROSITE" id="PS51257">
    <property type="entry name" value="PROKAR_LIPOPROTEIN"/>
    <property type="match status" value="1"/>
</dbReference>
<evidence type="ECO:0008006" key="4">
    <source>
        <dbReference type="Google" id="ProtNLM"/>
    </source>
</evidence>
<feature type="chain" id="PRO_5030553487" description="Lipoprotein" evidence="1">
    <location>
        <begin position="27"/>
        <end position="89"/>
    </location>
</feature>